<dbReference type="Proteomes" id="UP000054248">
    <property type="component" value="Unassembled WGS sequence"/>
</dbReference>
<evidence type="ECO:0000313" key="2">
    <source>
        <dbReference type="EMBL" id="KIO30080.1"/>
    </source>
</evidence>
<gene>
    <name evidence="2" type="ORF">M407DRAFT_20747</name>
</gene>
<feature type="region of interest" description="Disordered" evidence="1">
    <location>
        <begin position="22"/>
        <end position="71"/>
    </location>
</feature>
<evidence type="ECO:0000256" key="1">
    <source>
        <dbReference type="SAM" id="MobiDB-lite"/>
    </source>
</evidence>
<sequence>MNQGEDEALLIADIVQILRDRRGPTHNLPTNPGSQAADTPSQTFDFPHRNASPSTPSLLARQAPPPSHGPVLPLSAFSQAASPVASAVAIELRSSQMQIPRAGNLSCNYGTSTPPQTGGHPAGRLSQRTPSLGRSPLVVDKHPQMINVEILLYPPVEQSPDLHPGPLAYYCRSSSFISHLNALHRVLFWNDVDINTSLIDLVERATRDFETGELRAEFTFPLECPGVTPLALALLVLYNRGREVGDPPARRLRFQEVPAGVRLREALHRTQTTPSTTSVLTIPHELCFDLGQPNTLILRLTPQVPQFRCVHPETAPDARHRHCDGSCVFDKYTTDNPMEAVLIPDSSSPPAMGIDSLVEPPSPPSIPFVPPSTPQLQPTEQALPQSLGVLFAMPFRERRSTLSAITNLPSFIASASLHATNPDFPLRNQGI</sequence>
<feature type="compositionally biased region" description="Polar residues" evidence="1">
    <location>
        <begin position="27"/>
        <end position="44"/>
    </location>
</feature>
<protein>
    <submittedName>
        <fullName evidence="2">Uncharacterized protein</fullName>
    </submittedName>
</protein>
<reference evidence="2 3" key="1">
    <citation type="submission" date="2014-04" db="EMBL/GenBank/DDBJ databases">
        <authorList>
            <consortium name="DOE Joint Genome Institute"/>
            <person name="Kuo A."/>
            <person name="Girlanda M."/>
            <person name="Perotto S."/>
            <person name="Kohler A."/>
            <person name="Nagy L.G."/>
            <person name="Floudas D."/>
            <person name="Copeland A."/>
            <person name="Barry K.W."/>
            <person name="Cichocki N."/>
            <person name="Veneault-Fourrey C."/>
            <person name="LaButti K."/>
            <person name="Lindquist E.A."/>
            <person name="Lipzen A."/>
            <person name="Lundell T."/>
            <person name="Morin E."/>
            <person name="Murat C."/>
            <person name="Sun H."/>
            <person name="Tunlid A."/>
            <person name="Henrissat B."/>
            <person name="Grigoriev I.V."/>
            <person name="Hibbett D.S."/>
            <person name="Martin F."/>
            <person name="Nordberg H.P."/>
            <person name="Cantor M.N."/>
            <person name="Hua S.X."/>
        </authorList>
    </citation>
    <scope>NUCLEOTIDE SEQUENCE [LARGE SCALE GENOMIC DNA]</scope>
    <source>
        <strain evidence="2 3">MUT 4182</strain>
    </source>
</reference>
<dbReference type="EMBL" id="KN822975">
    <property type="protein sequence ID" value="KIO30080.1"/>
    <property type="molecule type" value="Genomic_DNA"/>
</dbReference>
<evidence type="ECO:0000313" key="3">
    <source>
        <dbReference type="Proteomes" id="UP000054248"/>
    </source>
</evidence>
<keyword evidence="3" id="KW-1185">Reference proteome</keyword>
<proteinExistence type="predicted"/>
<organism evidence="2 3">
    <name type="scientific">Tulasnella calospora MUT 4182</name>
    <dbReference type="NCBI Taxonomy" id="1051891"/>
    <lineage>
        <taxon>Eukaryota</taxon>
        <taxon>Fungi</taxon>
        <taxon>Dikarya</taxon>
        <taxon>Basidiomycota</taxon>
        <taxon>Agaricomycotina</taxon>
        <taxon>Agaricomycetes</taxon>
        <taxon>Cantharellales</taxon>
        <taxon>Tulasnellaceae</taxon>
        <taxon>Tulasnella</taxon>
    </lineage>
</organism>
<accession>A0A0C3QFC3</accession>
<reference evidence="3" key="2">
    <citation type="submission" date="2015-01" db="EMBL/GenBank/DDBJ databases">
        <title>Evolutionary Origins and Diversification of the Mycorrhizal Mutualists.</title>
        <authorList>
            <consortium name="DOE Joint Genome Institute"/>
            <consortium name="Mycorrhizal Genomics Consortium"/>
            <person name="Kohler A."/>
            <person name="Kuo A."/>
            <person name="Nagy L.G."/>
            <person name="Floudas D."/>
            <person name="Copeland A."/>
            <person name="Barry K.W."/>
            <person name="Cichocki N."/>
            <person name="Veneault-Fourrey C."/>
            <person name="LaButti K."/>
            <person name="Lindquist E.A."/>
            <person name="Lipzen A."/>
            <person name="Lundell T."/>
            <person name="Morin E."/>
            <person name="Murat C."/>
            <person name="Riley R."/>
            <person name="Ohm R."/>
            <person name="Sun H."/>
            <person name="Tunlid A."/>
            <person name="Henrissat B."/>
            <person name="Grigoriev I.V."/>
            <person name="Hibbett D.S."/>
            <person name="Martin F."/>
        </authorList>
    </citation>
    <scope>NUCLEOTIDE SEQUENCE [LARGE SCALE GENOMIC DNA]</scope>
    <source>
        <strain evidence="3">MUT 4182</strain>
    </source>
</reference>
<dbReference type="HOGENOM" id="CLU_636461_0_0_1"/>
<name>A0A0C3QFC3_9AGAM</name>
<feature type="region of interest" description="Disordered" evidence="1">
    <location>
        <begin position="108"/>
        <end position="128"/>
    </location>
</feature>
<dbReference type="AlphaFoldDB" id="A0A0C3QFC3"/>